<dbReference type="Gene3D" id="2.40.30.160">
    <property type="match status" value="1"/>
</dbReference>
<dbReference type="InterPro" id="IPR017703">
    <property type="entry name" value="YgfZ/GCV_T_CS"/>
</dbReference>
<dbReference type="FunCoup" id="A0A5Q0BKT4">
    <property type="interactions" value="319"/>
</dbReference>
<dbReference type="PANTHER" id="PTHR22602:SF0">
    <property type="entry name" value="TRANSFERASE CAF17, MITOCHONDRIAL-RELATED"/>
    <property type="match status" value="1"/>
</dbReference>
<reference evidence="2 3" key="1">
    <citation type="submission" date="2019-09" db="EMBL/GenBank/DDBJ databases">
        <title>Ecophysiology of the spiral-shaped methanotroph Methylospira mobilis as revealed by the complete genome sequence.</title>
        <authorList>
            <person name="Oshkin I.Y."/>
            <person name="Dedysh S.N."/>
            <person name="Miroshnikov K."/>
            <person name="Danilova O.V."/>
            <person name="Hakobyan A."/>
            <person name="Liesack W."/>
        </authorList>
    </citation>
    <scope>NUCLEOTIDE SEQUENCE [LARGE SCALE GENOMIC DNA]</scope>
    <source>
        <strain evidence="2 3">Shm1</strain>
    </source>
</reference>
<evidence type="ECO:0000313" key="2">
    <source>
        <dbReference type="EMBL" id="QFY42814.1"/>
    </source>
</evidence>
<dbReference type="KEGG" id="mmob:F6R98_09435"/>
<dbReference type="EMBL" id="CP044205">
    <property type="protein sequence ID" value="QFY42814.1"/>
    <property type="molecule type" value="Genomic_DNA"/>
</dbReference>
<dbReference type="InterPro" id="IPR006222">
    <property type="entry name" value="GCVT_N"/>
</dbReference>
<feature type="domain" description="GCVT N-terminal" evidence="1">
    <location>
        <begin position="15"/>
        <end position="110"/>
    </location>
</feature>
<keyword evidence="3" id="KW-1185">Reference proteome</keyword>
<dbReference type="PANTHER" id="PTHR22602">
    <property type="entry name" value="TRANSFERASE CAF17, MITOCHONDRIAL-RELATED"/>
    <property type="match status" value="1"/>
</dbReference>
<dbReference type="InterPro" id="IPR045179">
    <property type="entry name" value="YgfZ/GcvT"/>
</dbReference>
<dbReference type="InParanoid" id="A0A5Q0BKT4"/>
<dbReference type="RefSeq" id="WP_153248806.1">
    <property type="nucleotide sequence ID" value="NZ_CP044205.1"/>
</dbReference>
<evidence type="ECO:0000259" key="1">
    <source>
        <dbReference type="Pfam" id="PF01571"/>
    </source>
</evidence>
<name>A0A5Q0BKT4_9GAMM</name>
<dbReference type="Proteomes" id="UP000325755">
    <property type="component" value="Chromosome"/>
</dbReference>
<dbReference type="AlphaFoldDB" id="A0A5Q0BKT4"/>
<organism evidence="2 3">
    <name type="scientific">Candidatus Methylospira mobilis</name>
    <dbReference type="NCBI Taxonomy" id="1808979"/>
    <lineage>
        <taxon>Bacteria</taxon>
        <taxon>Pseudomonadati</taxon>
        <taxon>Pseudomonadota</taxon>
        <taxon>Gammaproteobacteria</taxon>
        <taxon>Methylococcales</taxon>
        <taxon>Methylococcaceae</taxon>
        <taxon>Candidatus Methylospira</taxon>
    </lineage>
</organism>
<evidence type="ECO:0000313" key="3">
    <source>
        <dbReference type="Proteomes" id="UP000325755"/>
    </source>
</evidence>
<dbReference type="Pfam" id="PF01571">
    <property type="entry name" value="GCV_T"/>
    <property type="match status" value="1"/>
</dbReference>
<dbReference type="SUPFAM" id="SSF103025">
    <property type="entry name" value="Folate-binding domain"/>
    <property type="match status" value="1"/>
</dbReference>
<proteinExistence type="predicted"/>
<accession>A0A5Q0BKT4</accession>
<dbReference type="NCBIfam" id="TIGR03317">
    <property type="entry name" value="ygfZ_signature"/>
    <property type="match status" value="1"/>
</dbReference>
<sequence length="298" mass="32455">MNTAQGCYCRLHHTSLLAFSGEDAGKFLQGQSTCDILALQQGQSTLGAFCSAKGRVIAVFQALRLGDDFFLSVNSTLAERLRQHLSRYILRAKVSISDVSADYTLFGVIGDTPPEVPIAVAGMVMTFSVNAPALNLYAAPIAQTEELLAEFKQQSLRLVDEMLWSSEVLRHGLPDIEEGTTEAFIPQMLNLDLLNGIGFKKGCYTGQEIVARTHYLGQCKRRMFRLTATSIPKPYRAGSTIRHLNGSDDSLGTVVSASVPEQQRQELLAVINLSDINSLPVGLTLEALPYTVEAGKES</sequence>
<dbReference type="Gene3D" id="3.30.70.1400">
    <property type="entry name" value="Aminomethyltransferase beta-barrel domains"/>
    <property type="match status" value="1"/>
</dbReference>
<protein>
    <submittedName>
        <fullName evidence="2">Folate-binding protein YgfZ</fullName>
    </submittedName>
</protein>
<dbReference type="GO" id="GO:0016226">
    <property type="term" value="P:iron-sulfur cluster assembly"/>
    <property type="evidence" value="ECO:0007669"/>
    <property type="project" value="TreeGrafter"/>
</dbReference>
<gene>
    <name evidence="2" type="ORF">F6R98_09435</name>
</gene>
<dbReference type="OrthoDB" id="9796287at2"/>